<dbReference type="Proteomes" id="UP000178121">
    <property type="component" value="Unassembled WGS sequence"/>
</dbReference>
<dbReference type="GO" id="GO:0005829">
    <property type="term" value="C:cytosol"/>
    <property type="evidence" value="ECO:0007669"/>
    <property type="project" value="TreeGrafter"/>
</dbReference>
<organism evidence="4 5">
    <name type="scientific">Candidatus Taylorbacteria bacterium RIFCSPHIGHO2_01_FULL_51_15</name>
    <dbReference type="NCBI Taxonomy" id="1802304"/>
    <lineage>
        <taxon>Bacteria</taxon>
        <taxon>Candidatus Tayloriibacteriota</taxon>
    </lineage>
</organism>
<dbReference type="CDD" id="cd00311">
    <property type="entry name" value="TIM"/>
    <property type="match status" value="1"/>
</dbReference>
<comment type="subcellular location">
    <subcellularLocation>
        <location evidence="3">Cytoplasm</location>
    </subcellularLocation>
</comment>
<comment type="subunit">
    <text evidence="3">Homodimer.</text>
</comment>
<dbReference type="EMBL" id="MHRI01000007">
    <property type="protein sequence ID" value="OHA21564.1"/>
    <property type="molecule type" value="Genomic_DNA"/>
</dbReference>
<comment type="pathway">
    <text evidence="3">Carbohydrate degradation; glycolysis; D-glyceraldehyde 3-phosphate from glycerone phosphate: step 1/1.</text>
</comment>
<protein>
    <recommendedName>
        <fullName evidence="3">Triosephosphate isomerase</fullName>
        <ecNumber evidence="3">5.3.1.1</ecNumber>
    </recommendedName>
</protein>
<comment type="caution">
    <text evidence="4">The sequence shown here is derived from an EMBL/GenBank/DDBJ whole genome shotgun (WGS) entry which is preliminary data.</text>
</comment>
<comment type="similarity">
    <text evidence="1 3">Belongs to the triosephosphate isomerase family.</text>
</comment>
<dbReference type="GO" id="GO:0019563">
    <property type="term" value="P:glycerol catabolic process"/>
    <property type="evidence" value="ECO:0007669"/>
    <property type="project" value="TreeGrafter"/>
</dbReference>
<dbReference type="Pfam" id="PF00121">
    <property type="entry name" value="TIM"/>
    <property type="match status" value="1"/>
</dbReference>
<dbReference type="GO" id="GO:0046166">
    <property type="term" value="P:glyceraldehyde-3-phosphate biosynthetic process"/>
    <property type="evidence" value="ECO:0007669"/>
    <property type="project" value="TreeGrafter"/>
</dbReference>
<dbReference type="GO" id="GO:0006096">
    <property type="term" value="P:glycolytic process"/>
    <property type="evidence" value="ECO:0007669"/>
    <property type="project" value="UniProtKB-UniPathway"/>
</dbReference>
<name>A0A1G2MCX2_9BACT</name>
<dbReference type="PROSITE" id="PS51440">
    <property type="entry name" value="TIM_2"/>
    <property type="match status" value="1"/>
</dbReference>
<dbReference type="InterPro" id="IPR035990">
    <property type="entry name" value="TIM_sf"/>
</dbReference>
<dbReference type="SUPFAM" id="SSF51351">
    <property type="entry name" value="Triosephosphate isomerase (TIM)"/>
    <property type="match status" value="1"/>
</dbReference>
<evidence type="ECO:0000256" key="1">
    <source>
        <dbReference type="ARBA" id="ARBA00007422"/>
    </source>
</evidence>
<keyword evidence="3" id="KW-0312">Gluconeogenesis</keyword>
<evidence type="ECO:0000256" key="3">
    <source>
        <dbReference type="RuleBase" id="RU363013"/>
    </source>
</evidence>
<dbReference type="AlphaFoldDB" id="A0A1G2MCX2"/>
<keyword evidence="2 3" id="KW-0413">Isomerase</keyword>
<dbReference type="GO" id="GO:0006094">
    <property type="term" value="P:gluconeogenesis"/>
    <property type="evidence" value="ECO:0007669"/>
    <property type="project" value="UniProtKB-UniPathway"/>
</dbReference>
<dbReference type="UniPathway" id="UPA00138"/>
<keyword evidence="3" id="KW-0963">Cytoplasm</keyword>
<dbReference type="GO" id="GO:0004807">
    <property type="term" value="F:triose-phosphate isomerase activity"/>
    <property type="evidence" value="ECO:0007669"/>
    <property type="project" value="UniProtKB-EC"/>
</dbReference>
<dbReference type="EC" id="5.3.1.1" evidence="3"/>
<sequence>MNPASAAEARLLFRKTKQAGSKLDKVETVICPPFPYLGLFAHAGTTRVPLGAQDLFSTNSARATGEVSPEMLKDLGVSYVIVGHSERRMLGETDEIVSKKLKAALAEGLSPIVCMGEKERDVEGRYFDTLKSQIIASLSGTSRADLRTLCIAYEPLWAIGKSAREAMEPRTVREMAIFIQKVLRDIYGEEAAQLPSILYGGSVEESNTASILSEGGVGGLLVGHASLDAERFTKILKSANGV</sequence>
<evidence type="ECO:0000256" key="2">
    <source>
        <dbReference type="ARBA" id="ARBA00023235"/>
    </source>
</evidence>
<dbReference type="PANTHER" id="PTHR21139:SF42">
    <property type="entry name" value="TRIOSEPHOSPHATE ISOMERASE"/>
    <property type="match status" value="1"/>
</dbReference>
<reference evidence="4 5" key="1">
    <citation type="journal article" date="2016" name="Nat. Commun.">
        <title>Thousands of microbial genomes shed light on interconnected biogeochemical processes in an aquifer system.</title>
        <authorList>
            <person name="Anantharaman K."/>
            <person name="Brown C.T."/>
            <person name="Hug L.A."/>
            <person name="Sharon I."/>
            <person name="Castelle C.J."/>
            <person name="Probst A.J."/>
            <person name="Thomas B.C."/>
            <person name="Singh A."/>
            <person name="Wilkins M.J."/>
            <person name="Karaoz U."/>
            <person name="Brodie E.L."/>
            <person name="Williams K.H."/>
            <person name="Hubbard S.S."/>
            <person name="Banfield J.F."/>
        </authorList>
    </citation>
    <scope>NUCLEOTIDE SEQUENCE [LARGE SCALE GENOMIC DNA]</scope>
</reference>
<proteinExistence type="inferred from homology"/>
<dbReference type="UniPathway" id="UPA00109">
    <property type="reaction ID" value="UER00189"/>
</dbReference>
<keyword evidence="3" id="KW-0324">Glycolysis</keyword>
<dbReference type="InterPro" id="IPR013785">
    <property type="entry name" value="Aldolase_TIM"/>
</dbReference>
<dbReference type="PANTHER" id="PTHR21139">
    <property type="entry name" value="TRIOSEPHOSPHATE ISOMERASE"/>
    <property type="match status" value="1"/>
</dbReference>
<dbReference type="InterPro" id="IPR000652">
    <property type="entry name" value="Triosephosphate_isomerase"/>
</dbReference>
<evidence type="ECO:0000313" key="4">
    <source>
        <dbReference type="EMBL" id="OHA21564.1"/>
    </source>
</evidence>
<evidence type="ECO:0000313" key="5">
    <source>
        <dbReference type="Proteomes" id="UP000178121"/>
    </source>
</evidence>
<dbReference type="Gene3D" id="3.20.20.70">
    <property type="entry name" value="Aldolase class I"/>
    <property type="match status" value="1"/>
</dbReference>
<accession>A0A1G2MCX2</accession>
<comment type="catalytic activity">
    <reaction evidence="3">
        <text>D-glyceraldehyde 3-phosphate = dihydroxyacetone phosphate</text>
        <dbReference type="Rhea" id="RHEA:18585"/>
        <dbReference type="ChEBI" id="CHEBI:57642"/>
        <dbReference type="ChEBI" id="CHEBI:59776"/>
        <dbReference type="EC" id="5.3.1.1"/>
    </reaction>
</comment>
<comment type="pathway">
    <text evidence="3">Carbohydrate biosynthesis; gluconeogenesis.</text>
</comment>
<gene>
    <name evidence="4" type="ORF">A2849_03660</name>
</gene>